<dbReference type="Proteomes" id="UP001233999">
    <property type="component" value="Unassembled WGS sequence"/>
</dbReference>
<dbReference type="Gene3D" id="2.40.128.20">
    <property type="match status" value="1"/>
</dbReference>
<dbReference type="PANTHER" id="PTHR10612">
    <property type="entry name" value="APOLIPOPROTEIN D"/>
    <property type="match status" value="1"/>
</dbReference>
<protein>
    <recommendedName>
        <fullName evidence="4">Lipocalin/cytosolic fatty-acid binding domain-containing protein</fullName>
    </recommendedName>
</protein>
<comment type="caution">
    <text evidence="2">The sequence shown here is derived from an EMBL/GenBank/DDBJ whole genome shotgun (WGS) entry which is preliminary data.</text>
</comment>
<name>A0AAD8ERA2_DIPPU</name>
<evidence type="ECO:0000256" key="1">
    <source>
        <dbReference type="ARBA" id="ARBA00023157"/>
    </source>
</evidence>
<gene>
    <name evidence="2" type="ORF">L9F63_009386</name>
</gene>
<dbReference type="GO" id="GO:0031409">
    <property type="term" value="F:pigment binding"/>
    <property type="evidence" value="ECO:0007669"/>
    <property type="project" value="InterPro"/>
</dbReference>
<organism evidence="2 3">
    <name type="scientific">Diploptera punctata</name>
    <name type="common">Pacific beetle cockroach</name>
    <dbReference type="NCBI Taxonomy" id="6984"/>
    <lineage>
        <taxon>Eukaryota</taxon>
        <taxon>Metazoa</taxon>
        <taxon>Ecdysozoa</taxon>
        <taxon>Arthropoda</taxon>
        <taxon>Hexapoda</taxon>
        <taxon>Insecta</taxon>
        <taxon>Pterygota</taxon>
        <taxon>Neoptera</taxon>
        <taxon>Polyneoptera</taxon>
        <taxon>Dictyoptera</taxon>
        <taxon>Blattodea</taxon>
        <taxon>Blaberoidea</taxon>
        <taxon>Blaberidae</taxon>
        <taxon>Diplopterinae</taxon>
        <taxon>Diploptera</taxon>
    </lineage>
</organism>
<keyword evidence="3" id="KW-1185">Reference proteome</keyword>
<dbReference type="SUPFAM" id="SSF50814">
    <property type="entry name" value="Lipocalins"/>
    <property type="match status" value="1"/>
</dbReference>
<proteinExistence type="predicted"/>
<evidence type="ECO:0008006" key="4">
    <source>
        <dbReference type="Google" id="ProtNLM"/>
    </source>
</evidence>
<dbReference type="EMBL" id="JASPKZ010000432">
    <property type="protein sequence ID" value="KAJ9600310.1"/>
    <property type="molecule type" value="Genomic_DNA"/>
</dbReference>
<dbReference type="InterPro" id="IPR003057">
    <property type="entry name" value="Invtbrt_color"/>
</dbReference>
<dbReference type="PANTHER" id="PTHR10612:SF34">
    <property type="entry name" value="APOLIPOPROTEIN D"/>
    <property type="match status" value="1"/>
</dbReference>
<reference evidence="2" key="2">
    <citation type="submission" date="2023-05" db="EMBL/GenBank/DDBJ databases">
        <authorList>
            <person name="Fouks B."/>
        </authorList>
    </citation>
    <scope>NUCLEOTIDE SEQUENCE</scope>
    <source>
        <strain evidence="2">Stay&amp;Tobe</strain>
        <tissue evidence="2">Testes</tissue>
    </source>
</reference>
<dbReference type="PRINTS" id="PR01273">
    <property type="entry name" value="INVTBRTCOLOR"/>
</dbReference>
<reference evidence="2" key="1">
    <citation type="journal article" date="2023" name="IScience">
        <title>Live-bearing cockroach genome reveals convergent evolutionary mechanisms linked to viviparity in insects and beyond.</title>
        <authorList>
            <person name="Fouks B."/>
            <person name="Harrison M.C."/>
            <person name="Mikhailova A.A."/>
            <person name="Marchal E."/>
            <person name="English S."/>
            <person name="Carruthers M."/>
            <person name="Jennings E.C."/>
            <person name="Chiamaka E.L."/>
            <person name="Frigard R.A."/>
            <person name="Pippel M."/>
            <person name="Attardo G.M."/>
            <person name="Benoit J.B."/>
            <person name="Bornberg-Bauer E."/>
            <person name="Tobe S.S."/>
        </authorList>
    </citation>
    <scope>NUCLEOTIDE SEQUENCE</scope>
    <source>
        <strain evidence="2">Stay&amp;Tobe</strain>
    </source>
</reference>
<dbReference type="GO" id="GO:0005737">
    <property type="term" value="C:cytoplasm"/>
    <property type="evidence" value="ECO:0007669"/>
    <property type="project" value="TreeGrafter"/>
</dbReference>
<evidence type="ECO:0000313" key="3">
    <source>
        <dbReference type="Proteomes" id="UP001233999"/>
    </source>
</evidence>
<dbReference type="GO" id="GO:0006629">
    <property type="term" value="P:lipid metabolic process"/>
    <property type="evidence" value="ECO:0007669"/>
    <property type="project" value="TreeGrafter"/>
</dbReference>
<evidence type="ECO:0000313" key="2">
    <source>
        <dbReference type="EMBL" id="KAJ9600310.1"/>
    </source>
</evidence>
<dbReference type="InterPro" id="IPR012674">
    <property type="entry name" value="Calycin"/>
</dbReference>
<dbReference type="GO" id="GO:0000302">
    <property type="term" value="P:response to reactive oxygen species"/>
    <property type="evidence" value="ECO:0007669"/>
    <property type="project" value="TreeGrafter"/>
</dbReference>
<dbReference type="AlphaFoldDB" id="A0AAD8ERA2"/>
<sequence>MLLLLVTCVVLTTAQQCQKTAMEEENFDPEKFAGLWYPGLMSPIVSNVFDNFSVNFELSSDGNSVIVTNSLNILGLHIPITEEADWDTREGNANFTVTFKGFLNFVFSGTYVITCTDYTSYAIVHGCTRLFPDVVYILYREEHPDRTTVDASKEQLKTCAGDVDIVVDQSVVLDYTEK</sequence>
<keyword evidence="1" id="KW-1015">Disulfide bond</keyword>
<accession>A0AAD8ERA2</accession>